<evidence type="ECO:0000313" key="2">
    <source>
        <dbReference type="Proteomes" id="UP000248066"/>
    </source>
</evidence>
<reference evidence="1 2" key="1">
    <citation type="submission" date="2017-10" db="EMBL/GenBank/DDBJ databases">
        <title>Bacillus sp. nov., a halophilic bacterium isolated from a Yangshapao Lake.</title>
        <authorList>
            <person name="Wang H."/>
        </authorList>
    </citation>
    <scope>NUCLEOTIDE SEQUENCE [LARGE SCALE GENOMIC DNA]</scope>
    <source>
        <strain evidence="1 2">YSP-3</strain>
    </source>
</reference>
<dbReference type="GO" id="GO:0016990">
    <property type="term" value="F:arginine deiminase activity"/>
    <property type="evidence" value="ECO:0007669"/>
    <property type="project" value="TreeGrafter"/>
</dbReference>
<evidence type="ECO:0008006" key="3">
    <source>
        <dbReference type="Google" id="ProtNLM"/>
    </source>
</evidence>
<gene>
    <name evidence="1" type="ORF">CR205_06535</name>
</gene>
<keyword evidence="2" id="KW-1185">Reference proteome</keyword>
<organism evidence="1 2">
    <name type="scientific">Alteribacter lacisalsi</name>
    <dbReference type="NCBI Taxonomy" id="2045244"/>
    <lineage>
        <taxon>Bacteria</taxon>
        <taxon>Bacillati</taxon>
        <taxon>Bacillota</taxon>
        <taxon>Bacilli</taxon>
        <taxon>Bacillales</taxon>
        <taxon>Bacillaceae</taxon>
        <taxon>Alteribacter</taxon>
    </lineage>
</organism>
<dbReference type="Pfam" id="PF19420">
    <property type="entry name" value="DDAH_eukar"/>
    <property type="match status" value="1"/>
</dbReference>
<sequence>MNKNDQSIKSFCDTEYGKLVRVALCEPRHIEIRDTINETQKKYAGEGIDTELAMHQHKQFSKALNEFGVDVIQLSPLPEHPEQVFTRDIAFTLGKTVFVAEMAQKIRFGEEEHLKTWLKDEKISYYNILGDKIEGGDIIIDGSNIYAGISDRTNQAAIDHLESLLPAYSILPISFPHKYLHLDCIFNILSPAHAILFKGAMNEFDEELLTSRYDCIFVSEEEQFTLGTNVLSIGDNTVFSLSVNKDVNRQMRDRGFNVVEIDISEIIKSGGSFRCCSMPILRERGI</sequence>
<comment type="caution">
    <text evidence="1">The sequence shown here is derived from an EMBL/GenBank/DDBJ whole genome shotgun (WGS) entry which is preliminary data.</text>
</comment>
<dbReference type="PANTHER" id="PTHR47271:SF2">
    <property type="entry name" value="ARGININE DEIMINASE"/>
    <property type="match status" value="1"/>
</dbReference>
<protein>
    <recommendedName>
        <fullName evidence="3">Amidinotransferase</fullName>
    </recommendedName>
</protein>
<dbReference type="AlphaFoldDB" id="A0A2W0HWY1"/>
<dbReference type="Gene3D" id="3.75.10.10">
    <property type="entry name" value="L-arginine/glycine Amidinotransferase, Chain A"/>
    <property type="match status" value="1"/>
</dbReference>
<name>A0A2W0HWY1_9BACI</name>
<dbReference type="Proteomes" id="UP000248066">
    <property type="component" value="Unassembled WGS sequence"/>
</dbReference>
<accession>A0A2W0HWY1</accession>
<dbReference type="EMBL" id="PDOF01000001">
    <property type="protein sequence ID" value="PYZ98248.1"/>
    <property type="molecule type" value="Genomic_DNA"/>
</dbReference>
<dbReference type="PANTHER" id="PTHR47271">
    <property type="entry name" value="ARGININE DEIMINASE"/>
    <property type="match status" value="1"/>
</dbReference>
<dbReference type="SUPFAM" id="SSF55909">
    <property type="entry name" value="Pentein"/>
    <property type="match status" value="1"/>
</dbReference>
<dbReference type="RefSeq" id="WP_110518120.1">
    <property type="nucleotide sequence ID" value="NZ_PDOF01000001.1"/>
</dbReference>
<evidence type="ECO:0000313" key="1">
    <source>
        <dbReference type="EMBL" id="PYZ98248.1"/>
    </source>
</evidence>
<dbReference type="OrthoDB" id="9814070at2"/>
<dbReference type="GO" id="GO:0019546">
    <property type="term" value="P:L-arginine deiminase pathway"/>
    <property type="evidence" value="ECO:0007669"/>
    <property type="project" value="TreeGrafter"/>
</dbReference>
<proteinExistence type="predicted"/>